<evidence type="ECO:0000313" key="1">
    <source>
        <dbReference type="EMBL" id="TMJ08396.1"/>
    </source>
</evidence>
<dbReference type="GO" id="GO:0018836">
    <property type="term" value="F:alkylmercury lyase activity"/>
    <property type="evidence" value="ECO:0007669"/>
    <property type="project" value="InterPro"/>
</dbReference>
<dbReference type="Pfam" id="PF03243">
    <property type="entry name" value="MerB"/>
    <property type="match status" value="1"/>
</dbReference>
<dbReference type="InterPro" id="IPR053717">
    <property type="entry name" value="MerB_lyase_sf"/>
</dbReference>
<protein>
    <recommendedName>
        <fullName evidence="3">Alkylmercury lyase</fullName>
    </recommendedName>
</protein>
<sequence length="151" mass="16424">MTQSTDAFDRDVRRFVYDVVLRRGYPPTTAEAAAGLRATVDEVRACFARLAAGHILVLQSGAGEILMANPFSAVPTPFLVEFDDYACYGNCIWDAMGIVAMRGRDALIKTSCGDCGALMEVRIVAGALQSGEGVAHYALPARRWWDDIVFT</sequence>
<dbReference type="SUPFAM" id="SSF160387">
    <property type="entry name" value="NosL/MerB-like"/>
    <property type="match status" value="1"/>
</dbReference>
<comment type="caution">
    <text evidence="1">The sequence shown here is derived from an EMBL/GenBank/DDBJ whole genome shotgun (WGS) entry which is preliminary data.</text>
</comment>
<dbReference type="EMBL" id="VBAJ01000102">
    <property type="protein sequence ID" value="TMJ08396.1"/>
    <property type="molecule type" value="Genomic_DNA"/>
</dbReference>
<accession>A0A537LK78</accession>
<name>A0A537LK78_9BACT</name>
<gene>
    <name evidence="1" type="ORF">E6G99_04505</name>
</gene>
<dbReference type="Gene3D" id="3.30.450.410">
    <property type="match status" value="1"/>
</dbReference>
<proteinExistence type="predicted"/>
<dbReference type="InterPro" id="IPR004927">
    <property type="entry name" value="MerB"/>
</dbReference>
<evidence type="ECO:0000313" key="2">
    <source>
        <dbReference type="Proteomes" id="UP000318661"/>
    </source>
</evidence>
<organism evidence="1 2">
    <name type="scientific">Candidatus Segetimicrobium genomatis</name>
    <dbReference type="NCBI Taxonomy" id="2569760"/>
    <lineage>
        <taxon>Bacteria</taxon>
        <taxon>Bacillati</taxon>
        <taxon>Candidatus Sysuimicrobiota</taxon>
        <taxon>Candidatus Sysuimicrobiia</taxon>
        <taxon>Candidatus Sysuimicrobiales</taxon>
        <taxon>Candidatus Segetimicrobiaceae</taxon>
        <taxon>Candidatus Segetimicrobium</taxon>
    </lineage>
</organism>
<reference evidence="1 2" key="1">
    <citation type="journal article" date="2019" name="Nat. Microbiol.">
        <title>Mediterranean grassland soil C-N compound turnover is dependent on rainfall and depth, and is mediated by genomically divergent microorganisms.</title>
        <authorList>
            <person name="Diamond S."/>
            <person name="Andeer P.F."/>
            <person name="Li Z."/>
            <person name="Crits-Christoph A."/>
            <person name="Burstein D."/>
            <person name="Anantharaman K."/>
            <person name="Lane K.R."/>
            <person name="Thomas B.C."/>
            <person name="Pan C."/>
            <person name="Northen T.R."/>
            <person name="Banfield J.F."/>
        </authorList>
    </citation>
    <scope>NUCLEOTIDE SEQUENCE [LARGE SCALE GENOMIC DNA]</scope>
    <source>
        <strain evidence="1">NP_2</strain>
    </source>
</reference>
<evidence type="ECO:0008006" key="3">
    <source>
        <dbReference type="Google" id="ProtNLM"/>
    </source>
</evidence>
<dbReference type="Proteomes" id="UP000318661">
    <property type="component" value="Unassembled WGS sequence"/>
</dbReference>
<dbReference type="AlphaFoldDB" id="A0A537LK78"/>